<dbReference type="RefSeq" id="WP_091910872.1">
    <property type="nucleotide sequence ID" value="NZ_FNLO01000010.1"/>
</dbReference>
<organism evidence="1 2">
    <name type="scientific">Chitinasiproducens palmae</name>
    <dbReference type="NCBI Taxonomy" id="1770053"/>
    <lineage>
        <taxon>Bacteria</taxon>
        <taxon>Pseudomonadati</taxon>
        <taxon>Pseudomonadota</taxon>
        <taxon>Betaproteobacteria</taxon>
        <taxon>Burkholderiales</taxon>
        <taxon>Burkholderiaceae</taxon>
        <taxon>Chitinasiproducens</taxon>
    </lineage>
</organism>
<protein>
    <submittedName>
        <fullName evidence="1">Nucleoside 2-deoxyribosyltransferase</fullName>
    </submittedName>
</protein>
<name>A0A1H2PT06_9BURK</name>
<evidence type="ECO:0000313" key="1">
    <source>
        <dbReference type="EMBL" id="SDV50166.1"/>
    </source>
</evidence>
<dbReference type="SUPFAM" id="SSF52309">
    <property type="entry name" value="N-(deoxy)ribosyltransferase-like"/>
    <property type="match status" value="1"/>
</dbReference>
<dbReference type="InterPro" id="IPR007710">
    <property type="entry name" value="Nucleoside_deoxyribTrfase"/>
</dbReference>
<dbReference type="OrthoDB" id="9795789at2"/>
<dbReference type="InterPro" id="IPR051239">
    <property type="entry name" value="2'-dNMP_N-hydrolase"/>
</dbReference>
<dbReference type="AlphaFoldDB" id="A0A1H2PT06"/>
<dbReference type="Proteomes" id="UP000243719">
    <property type="component" value="Unassembled WGS sequence"/>
</dbReference>
<proteinExistence type="predicted"/>
<gene>
    <name evidence="1" type="ORF">SAMN05216551_110176</name>
</gene>
<keyword evidence="2" id="KW-1185">Reference proteome</keyword>
<dbReference type="Pfam" id="PF05014">
    <property type="entry name" value="Nuc_deoxyrib_tr"/>
    <property type="match status" value="1"/>
</dbReference>
<sequence length="170" mass="18103">MATLYLAGFDGFYQDGAARGKTLQALCAEYGFDAWFPFDKAAPDGLAGRALAEWIYASNLAMIREADAVLANVNNFRGAEPDSGTAFEIGFAAALGKPVWAYMDEAGTLVDQLRYPENSDKAGVAIDRDGFVVEDFGLPRNLMLACAATVVAGSVRDCLERMRGPGACGQ</sequence>
<keyword evidence="1" id="KW-0808">Transferase</keyword>
<dbReference type="EMBL" id="FNLO01000010">
    <property type="protein sequence ID" value="SDV50166.1"/>
    <property type="molecule type" value="Genomic_DNA"/>
</dbReference>
<accession>A0A1H2PT06</accession>
<reference evidence="2" key="1">
    <citation type="submission" date="2016-09" db="EMBL/GenBank/DDBJ databases">
        <authorList>
            <person name="Varghese N."/>
            <person name="Submissions S."/>
        </authorList>
    </citation>
    <scope>NUCLEOTIDE SEQUENCE [LARGE SCALE GENOMIC DNA]</scope>
    <source>
        <strain evidence="2">JS23</strain>
    </source>
</reference>
<dbReference type="Gene3D" id="3.40.50.450">
    <property type="match status" value="1"/>
</dbReference>
<dbReference type="PANTHER" id="PTHR15364">
    <property type="entry name" value="2'-DEOXYNUCLEOSIDE 5'-PHOSPHATE N-HYDROLASE 1"/>
    <property type="match status" value="1"/>
</dbReference>
<dbReference type="PANTHER" id="PTHR15364:SF0">
    <property type="entry name" value="2'-DEOXYNUCLEOSIDE 5'-PHOSPHATE N-HYDROLASE 1"/>
    <property type="match status" value="1"/>
</dbReference>
<dbReference type="STRING" id="1770053.SAMN05216551_110176"/>
<dbReference type="GO" id="GO:0070694">
    <property type="term" value="F:5-hydroxymethyl-dUMP N-hydrolase activity"/>
    <property type="evidence" value="ECO:0007669"/>
    <property type="project" value="TreeGrafter"/>
</dbReference>
<dbReference type="GO" id="GO:0009159">
    <property type="term" value="P:deoxyribonucleoside monophosphate catabolic process"/>
    <property type="evidence" value="ECO:0007669"/>
    <property type="project" value="TreeGrafter"/>
</dbReference>
<evidence type="ECO:0000313" key="2">
    <source>
        <dbReference type="Proteomes" id="UP000243719"/>
    </source>
</evidence>
<dbReference type="GO" id="GO:0016740">
    <property type="term" value="F:transferase activity"/>
    <property type="evidence" value="ECO:0007669"/>
    <property type="project" value="UniProtKB-KW"/>
</dbReference>